<dbReference type="InterPro" id="IPR001296">
    <property type="entry name" value="Glyco_trans_1"/>
</dbReference>
<dbReference type="PANTHER" id="PTHR12526:SF638">
    <property type="entry name" value="SPORE COAT PROTEIN SA"/>
    <property type="match status" value="1"/>
</dbReference>
<dbReference type="EMBL" id="FUWM01000007">
    <property type="protein sequence ID" value="SJZ46742.1"/>
    <property type="molecule type" value="Genomic_DNA"/>
</dbReference>
<dbReference type="Pfam" id="PF13439">
    <property type="entry name" value="Glyco_transf_4"/>
    <property type="match status" value="1"/>
</dbReference>
<dbReference type="InterPro" id="IPR028098">
    <property type="entry name" value="Glyco_trans_4-like_N"/>
</dbReference>
<accession>A0A1T4KWB7</accession>
<evidence type="ECO:0000313" key="3">
    <source>
        <dbReference type="EMBL" id="SJZ46742.1"/>
    </source>
</evidence>
<name>A0A1T4KWB7_9FIRM</name>
<proteinExistence type="predicted"/>
<evidence type="ECO:0000259" key="1">
    <source>
        <dbReference type="Pfam" id="PF00534"/>
    </source>
</evidence>
<dbReference type="Proteomes" id="UP000190625">
    <property type="component" value="Unassembled WGS sequence"/>
</dbReference>
<gene>
    <name evidence="3" type="ORF">SAMN02745118_00913</name>
</gene>
<reference evidence="4" key="1">
    <citation type="submission" date="2017-02" db="EMBL/GenBank/DDBJ databases">
        <authorList>
            <person name="Varghese N."/>
            <person name="Submissions S."/>
        </authorList>
    </citation>
    <scope>NUCLEOTIDE SEQUENCE [LARGE SCALE GENOMIC DNA]</scope>
    <source>
        <strain evidence="4">ATCC BAA-73</strain>
    </source>
</reference>
<feature type="domain" description="Glycosyltransferase subfamily 4-like N-terminal" evidence="2">
    <location>
        <begin position="23"/>
        <end position="180"/>
    </location>
</feature>
<dbReference type="GO" id="GO:0016757">
    <property type="term" value="F:glycosyltransferase activity"/>
    <property type="evidence" value="ECO:0007669"/>
    <property type="project" value="InterPro"/>
</dbReference>
<evidence type="ECO:0000313" key="4">
    <source>
        <dbReference type="Proteomes" id="UP000190625"/>
    </source>
</evidence>
<dbReference type="AlphaFoldDB" id="A0A1T4KWB7"/>
<dbReference type="STRING" id="142842.SAMN02745118_00913"/>
<protein>
    <submittedName>
        <fullName evidence="3">Glycosyltransferase involved in cell wall bisynthesis</fullName>
    </submittedName>
</protein>
<sequence length="374" mass="42288">MIRKQVSKISNIAFLNNSGAGDYGGVEKWIFKISKALQEKGHQPFIIARDKSLLLQKAKQEGFNYKMISKIGSSTFVNPLRVLKLFNYLKENKIDALFFCSSPTFKFGSVAAKLAGVNNIIYRRGSAIPIKDKFYNKYLMNNYITTFISNSKATKEKSLKYLNDFENEKVELIYNGVDIDKFGDVELETNIRKEFNISNDKLVIVNVGRLHKQKGQNYLIEAVNKLKSKLNEFVVLLVGEGPMEDTLKNKVKELNLEEYIIFTGFRNDIASILKQADFMTHTALWEGCPWVVLEALAAGLPVVATDSSSLPEIISNGENGYLAQDQNANDIAQKMLKMCTKTDIKLLGKNAKKIAQDRFSFDRVVTQTEECILK</sequence>
<dbReference type="OrthoDB" id="9804196at2"/>
<keyword evidence="4" id="KW-1185">Reference proteome</keyword>
<dbReference type="Pfam" id="PF00534">
    <property type="entry name" value="Glycos_transf_1"/>
    <property type="match status" value="1"/>
</dbReference>
<keyword evidence="3" id="KW-0808">Transferase</keyword>
<evidence type="ECO:0000259" key="2">
    <source>
        <dbReference type="Pfam" id="PF13439"/>
    </source>
</evidence>
<dbReference type="CDD" id="cd03801">
    <property type="entry name" value="GT4_PimA-like"/>
    <property type="match status" value="1"/>
</dbReference>
<feature type="domain" description="Glycosyl transferase family 1" evidence="1">
    <location>
        <begin position="189"/>
        <end position="342"/>
    </location>
</feature>
<dbReference type="Gene3D" id="3.40.50.2000">
    <property type="entry name" value="Glycogen Phosphorylase B"/>
    <property type="match status" value="2"/>
</dbReference>
<organism evidence="3 4">
    <name type="scientific">Selenihalanaerobacter shriftii</name>
    <dbReference type="NCBI Taxonomy" id="142842"/>
    <lineage>
        <taxon>Bacteria</taxon>
        <taxon>Bacillati</taxon>
        <taxon>Bacillota</taxon>
        <taxon>Clostridia</taxon>
        <taxon>Halanaerobiales</taxon>
        <taxon>Halobacteroidaceae</taxon>
        <taxon>Selenihalanaerobacter</taxon>
    </lineage>
</organism>
<dbReference type="SUPFAM" id="SSF53756">
    <property type="entry name" value="UDP-Glycosyltransferase/glycogen phosphorylase"/>
    <property type="match status" value="1"/>
</dbReference>
<dbReference type="PANTHER" id="PTHR12526">
    <property type="entry name" value="GLYCOSYLTRANSFERASE"/>
    <property type="match status" value="1"/>
</dbReference>
<dbReference type="RefSeq" id="WP_078809410.1">
    <property type="nucleotide sequence ID" value="NZ_FUWM01000007.1"/>
</dbReference>